<dbReference type="Gene3D" id="3.90.70.80">
    <property type="match status" value="1"/>
</dbReference>
<proteinExistence type="predicted"/>
<dbReference type="Pfam" id="PF02338">
    <property type="entry name" value="OTU"/>
    <property type="match status" value="1"/>
</dbReference>
<dbReference type="EMBL" id="JWZX01001579">
    <property type="protein sequence ID" value="KOO33188.1"/>
    <property type="molecule type" value="Genomic_DNA"/>
</dbReference>
<evidence type="ECO:0000259" key="1">
    <source>
        <dbReference type="PROSITE" id="PS50802"/>
    </source>
</evidence>
<dbReference type="Proteomes" id="UP000037460">
    <property type="component" value="Unassembled WGS sequence"/>
</dbReference>
<evidence type="ECO:0000313" key="2">
    <source>
        <dbReference type="EMBL" id="KOO33188.1"/>
    </source>
</evidence>
<dbReference type="Pfam" id="PF09409">
    <property type="entry name" value="PUB"/>
    <property type="match status" value="1"/>
</dbReference>
<reference evidence="3" key="1">
    <citation type="journal article" date="2015" name="PLoS Genet.">
        <title>Genome Sequence and Transcriptome Analyses of Chrysochromulina tobin: Metabolic Tools for Enhanced Algal Fitness in the Prominent Order Prymnesiales (Haptophyceae).</title>
        <authorList>
            <person name="Hovde B.T."/>
            <person name="Deodato C.R."/>
            <person name="Hunsperger H.M."/>
            <person name="Ryken S.A."/>
            <person name="Yost W."/>
            <person name="Jha R.K."/>
            <person name="Patterson J."/>
            <person name="Monnat R.J. Jr."/>
            <person name="Barlow S.B."/>
            <person name="Starkenburg S.R."/>
            <person name="Cattolico R.A."/>
        </authorList>
    </citation>
    <scope>NUCLEOTIDE SEQUENCE</scope>
    <source>
        <strain evidence="3">CCMP291</strain>
    </source>
</reference>
<dbReference type="PANTHER" id="PTHR23153">
    <property type="entry name" value="UBX-RELATED"/>
    <property type="match status" value="1"/>
</dbReference>
<dbReference type="InterPro" id="IPR018997">
    <property type="entry name" value="PUB_domain"/>
</dbReference>
<protein>
    <submittedName>
        <fullName evidence="2">Zinc finger ran-binding domain-containing protein 1</fullName>
    </submittedName>
</protein>
<organism evidence="2 3">
    <name type="scientific">Chrysochromulina tobinii</name>
    <dbReference type="NCBI Taxonomy" id="1460289"/>
    <lineage>
        <taxon>Eukaryota</taxon>
        <taxon>Haptista</taxon>
        <taxon>Haptophyta</taxon>
        <taxon>Prymnesiophyceae</taxon>
        <taxon>Prymnesiales</taxon>
        <taxon>Chrysochromulinaceae</taxon>
        <taxon>Chrysochromulina</taxon>
    </lineage>
</organism>
<dbReference type="Gene3D" id="1.20.58.2190">
    <property type="match status" value="1"/>
</dbReference>
<comment type="caution">
    <text evidence="2">The sequence shown here is derived from an EMBL/GenBank/DDBJ whole genome shotgun (WGS) entry which is preliminary data.</text>
</comment>
<dbReference type="OrthoDB" id="10064699at2759"/>
<dbReference type="AlphaFoldDB" id="A0A0M0K486"/>
<dbReference type="CDD" id="cd09212">
    <property type="entry name" value="PUB"/>
    <property type="match status" value="1"/>
</dbReference>
<dbReference type="SUPFAM" id="SSF143503">
    <property type="entry name" value="PUG domain-like"/>
    <property type="match status" value="1"/>
</dbReference>
<sequence length="616" mass="66864">MGLKDGTTSWFAGIVEAIDVSKSLDGSVPKQYKYQLDDGVIAYVPEDSDAICVSKTPKVVVTALGTFSTTHENAVARDALELVQKLLLNVIKNPDEPKYRIVKLANQKLQTKLFCLSGGIELMQSLGFEKHANEELELPRFKPIATLTRCHVAVQDALDLLARRAVATTPAPADSAPEQPMVPTRQSTITTEMESLWKAQESANVPMLPKRAKSVRSQLIEDLIEELKPIIYSGSSQSETLAIYCAAKAEIERLESLPAGYSAADLLHQRVDAPSPAQSNVFGTPDAMAVVRKLQVPYNWRKGMTLAFEYEDETLLPQRSMSKVVSIAAAAVQKELAEAPATDSVWVGDLPVSWSTFLLPADAAARHLFPLANLSSETNIVDPLSGRSCLAWQPPVSCAGTVEPELLRASELHPLATLGDGNCLLHAAALGAWGVHDQAGTKNVGALRAMVFNLLNNEQFVKIREYAGTEMAISDPSNDDELQEEVQKAQGRAHQSGCYLDKLHIFVLAHAMRRPIVVYHYDSDQPRGSLISGIYLPDLWGELGHRDVCSRVPLCLVFTGTATGQGHFTACVGAEGHALVLPLSDHVHGERLLIRYGPDHVDIRPSGAATTVAPRG</sequence>
<evidence type="ECO:0000313" key="3">
    <source>
        <dbReference type="Proteomes" id="UP000037460"/>
    </source>
</evidence>
<feature type="domain" description="OTU" evidence="1">
    <location>
        <begin position="412"/>
        <end position="574"/>
    </location>
</feature>
<dbReference type="PANTHER" id="PTHR23153:SF38">
    <property type="entry name" value="UBX DOMAIN-CONTAINING PROTEIN 6"/>
    <property type="match status" value="1"/>
</dbReference>
<dbReference type="InterPro" id="IPR036339">
    <property type="entry name" value="PUB-like_dom_sf"/>
</dbReference>
<gene>
    <name evidence="2" type="ORF">Ctob_013781</name>
</gene>
<accession>A0A0M0K486</accession>
<dbReference type="InterPro" id="IPR003323">
    <property type="entry name" value="OTU_dom"/>
</dbReference>
<keyword evidence="3" id="KW-1185">Reference proteome</keyword>
<name>A0A0M0K486_9EUKA</name>
<dbReference type="SMART" id="SM00580">
    <property type="entry name" value="PUG"/>
    <property type="match status" value="1"/>
</dbReference>
<dbReference type="GO" id="GO:0005737">
    <property type="term" value="C:cytoplasm"/>
    <property type="evidence" value="ECO:0007669"/>
    <property type="project" value="TreeGrafter"/>
</dbReference>
<dbReference type="PROSITE" id="PS50802">
    <property type="entry name" value="OTU"/>
    <property type="match status" value="1"/>
</dbReference>